<dbReference type="PANTHER" id="PTHR31739:SF25">
    <property type="entry name" value="(E,E)-GERANYLLINALOOL SYNTHASE"/>
    <property type="match status" value="1"/>
</dbReference>
<dbReference type="InterPro" id="IPR008930">
    <property type="entry name" value="Terpenoid_cyclase/PrenylTrfase"/>
</dbReference>
<dbReference type="SUPFAM" id="SSF48239">
    <property type="entry name" value="Terpenoid cyclases/Protein prenyltransferases"/>
    <property type="match status" value="2"/>
</dbReference>
<evidence type="ECO:0000313" key="3">
    <source>
        <dbReference type="Proteomes" id="UP000250266"/>
    </source>
</evidence>
<keyword evidence="3" id="KW-1185">Reference proteome</keyword>
<dbReference type="PANTHER" id="PTHR31739">
    <property type="entry name" value="ENT-COPALYL DIPHOSPHATE SYNTHASE, CHLOROPLASTIC"/>
    <property type="match status" value="1"/>
</dbReference>
<gene>
    <name evidence="2" type="ORF">K432DRAFT_264366</name>
</gene>
<dbReference type="Proteomes" id="UP000250266">
    <property type="component" value="Unassembled WGS sequence"/>
</dbReference>
<organism evidence="2 3">
    <name type="scientific">Lepidopterella palustris CBS 459.81</name>
    <dbReference type="NCBI Taxonomy" id="1314670"/>
    <lineage>
        <taxon>Eukaryota</taxon>
        <taxon>Fungi</taxon>
        <taxon>Dikarya</taxon>
        <taxon>Ascomycota</taxon>
        <taxon>Pezizomycotina</taxon>
        <taxon>Dothideomycetes</taxon>
        <taxon>Pleosporomycetidae</taxon>
        <taxon>Mytilinidiales</taxon>
        <taxon>Argynnaceae</taxon>
        <taxon>Lepidopterella</taxon>
    </lineage>
</organism>
<dbReference type="GO" id="GO:0010333">
    <property type="term" value="F:terpene synthase activity"/>
    <property type="evidence" value="ECO:0007669"/>
    <property type="project" value="InterPro"/>
</dbReference>
<comment type="similarity">
    <text evidence="1">Belongs to the terpene synthase family.</text>
</comment>
<accession>A0A8E2JCC2</accession>
<evidence type="ECO:0008006" key="4">
    <source>
        <dbReference type="Google" id="ProtNLM"/>
    </source>
</evidence>
<name>A0A8E2JCC2_9PEZI</name>
<dbReference type="Gene3D" id="1.50.10.160">
    <property type="match status" value="1"/>
</dbReference>
<protein>
    <recommendedName>
        <fullName evidence="4">Ent-kaurene synthase</fullName>
    </recommendedName>
</protein>
<sequence length="833" mass="92747">MSVSIYDTAWASMVFKAHDAEAGWLFPESFLFILDHQLTDGSWPSESCDLDGILNTLAGLLALLIHREKGAGTNSDVPQDLLSRISKATVWLERKLEHWDPSACDSVGFEVLIPSLTRLLQNHGIVFPFPRLKALAMMGEKKMSKLKMSAIYSGQQATILHSVEALVGRIDFDKLAHLKVGGSMMGSPSATSAYLMYSSAWDEEAESYLRDVFQRGQGHGSGGFPSAFPSEVFEITWTLSTLLEFGFTPQELSESSVGILGDYLEELLNKSGGTVGYAAGMMHDADDTAKALQSLYLLGRTNIGTGRLISEFSNGACFKTYEAERNPSPSANCNVLKALLLAPRVSDHAASILKATQFLCDVWFSGSLHDKWNQSPEYSMMLLCQSMMKLIQQWHAGELNSLPYSLIQDKILIILVQILSRTLLGQEDQGSWANGSHEVTAYAVLTLIELSSLPYSLRLKDAISIAISKGQQFLSKHLGHWTPSSIWIEKVTYSSPLLTSAYCLAALHATARFDSASIMSDRSSEAKLQKFQHFFSRLPLFAPVDKRDVKMQVAMHEGSVFFPYLKRIEFDIFPPTGAEDSKYLEYIPFTWTTCNVLSDPVPTQVLLDMMVISMLNFQADAYIEKVVGKKFGKNLEIVRKVIDNVCTPSEYQNASITNINGFHEEDLPTEGTTAMMNVSHEDHAPDLREIKEVLSRYANFVLGHPSVRRSKPGMQSRVRKELAIYLHAQVTSIDDNLRLAKSRTDPDFQSVSSLYEWVRTTGADHTSCPYSFAFFQCLITPAGKDCCSTVPQSYLMQDLGRQLATSCRMLNDYGSIARDQADCNFNCIDCREF</sequence>
<evidence type="ECO:0000256" key="1">
    <source>
        <dbReference type="ARBA" id="ARBA00006333"/>
    </source>
</evidence>
<dbReference type="Gene3D" id="1.50.10.20">
    <property type="match status" value="1"/>
</dbReference>
<evidence type="ECO:0000313" key="2">
    <source>
        <dbReference type="EMBL" id="OCK76819.1"/>
    </source>
</evidence>
<dbReference type="InterPro" id="IPR050148">
    <property type="entry name" value="Terpene_synthase-like"/>
</dbReference>
<dbReference type="AlphaFoldDB" id="A0A8E2JCC2"/>
<dbReference type="EMBL" id="KV745176">
    <property type="protein sequence ID" value="OCK76819.1"/>
    <property type="molecule type" value="Genomic_DNA"/>
</dbReference>
<reference evidence="2 3" key="1">
    <citation type="journal article" date="2016" name="Nat. Commun.">
        <title>Ectomycorrhizal ecology is imprinted in the genome of the dominant symbiotic fungus Cenococcum geophilum.</title>
        <authorList>
            <consortium name="DOE Joint Genome Institute"/>
            <person name="Peter M."/>
            <person name="Kohler A."/>
            <person name="Ohm R.A."/>
            <person name="Kuo A."/>
            <person name="Krutzmann J."/>
            <person name="Morin E."/>
            <person name="Arend M."/>
            <person name="Barry K.W."/>
            <person name="Binder M."/>
            <person name="Choi C."/>
            <person name="Clum A."/>
            <person name="Copeland A."/>
            <person name="Grisel N."/>
            <person name="Haridas S."/>
            <person name="Kipfer T."/>
            <person name="LaButti K."/>
            <person name="Lindquist E."/>
            <person name="Lipzen A."/>
            <person name="Maire R."/>
            <person name="Meier B."/>
            <person name="Mihaltcheva S."/>
            <person name="Molinier V."/>
            <person name="Murat C."/>
            <person name="Poggeler S."/>
            <person name="Quandt C.A."/>
            <person name="Sperisen C."/>
            <person name="Tritt A."/>
            <person name="Tisserant E."/>
            <person name="Crous P.W."/>
            <person name="Henrissat B."/>
            <person name="Nehls U."/>
            <person name="Egli S."/>
            <person name="Spatafora J.W."/>
            <person name="Grigoriev I.V."/>
            <person name="Martin F.M."/>
        </authorList>
    </citation>
    <scope>NUCLEOTIDE SEQUENCE [LARGE SCALE GENOMIC DNA]</scope>
    <source>
        <strain evidence="2 3">CBS 459.81</strain>
    </source>
</reference>
<dbReference type="OrthoDB" id="2343925at2759"/>
<feature type="non-terminal residue" evidence="2">
    <location>
        <position position="1"/>
    </location>
</feature>
<dbReference type="GO" id="GO:0016102">
    <property type="term" value="P:diterpenoid biosynthetic process"/>
    <property type="evidence" value="ECO:0007669"/>
    <property type="project" value="TreeGrafter"/>
</dbReference>
<dbReference type="GO" id="GO:0000287">
    <property type="term" value="F:magnesium ion binding"/>
    <property type="evidence" value="ECO:0007669"/>
    <property type="project" value="TreeGrafter"/>
</dbReference>
<proteinExistence type="inferred from homology"/>